<gene>
    <name evidence="5" type="ORF">HPP92_011801</name>
</gene>
<evidence type="ECO:0000313" key="6">
    <source>
        <dbReference type="Proteomes" id="UP000636800"/>
    </source>
</evidence>
<evidence type="ECO:0000259" key="4">
    <source>
        <dbReference type="Pfam" id="PF08263"/>
    </source>
</evidence>
<dbReference type="Proteomes" id="UP000636800">
    <property type="component" value="Chromosome 5"/>
</dbReference>
<keyword evidence="3" id="KW-0732">Signal</keyword>
<feature type="chain" id="PRO_5033010130" description="Leucine-rich repeat-containing N-terminal plant-type domain-containing protein" evidence="3">
    <location>
        <begin position="32"/>
        <end position="403"/>
    </location>
</feature>
<dbReference type="InterPro" id="IPR053213">
    <property type="entry name" value="RLP29"/>
</dbReference>
<dbReference type="PANTHER" id="PTHR48009:SF4">
    <property type="entry name" value="LEUCINE-RICH REPEAT (LRR) FAMILY PROTEIN"/>
    <property type="match status" value="1"/>
</dbReference>
<keyword evidence="1" id="KW-0433">Leucine-rich repeat</keyword>
<evidence type="ECO:0000256" key="2">
    <source>
        <dbReference type="ARBA" id="ARBA00022737"/>
    </source>
</evidence>
<dbReference type="SUPFAM" id="SSF52058">
    <property type="entry name" value="L domain-like"/>
    <property type="match status" value="1"/>
</dbReference>
<keyword evidence="6" id="KW-1185">Reference proteome</keyword>
<keyword evidence="2" id="KW-0677">Repeat</keyword>
<evidence type="ECO:0000256" key="3">
    <source>
        <dbReference type="SAM" id="SignalP"/>
    </source>
</evidence>
<organism evidence="5 6">
    <name type="scientific">Vanilla planifolia</name>
    <name type="common">Vanilla</name>
    <dbReference type="NCBI Taxonomy" id="51239"/>
    <lineage>
        <taxon>Eukaryota</taxon>
        <taxon>Viridiplantae</taxon>
        <taxon>Streptophyta</taxon>
        <taxon>Embryophyta</taxon>
        <taxon>Tracheophyta</taxon>
        <taxon>Spermatophyta</taxon>
        <taxon>Magnoliopsida</taxon>
        <taxon>Liliopsida</taxon>
        <taxon>Asparagales</taxon>
        <taxon>Orchidaceae</taxon>
        <taxon>Vanilloideae</taxon>
        <taxon>Vanilleae</taxon>
        <taxon>Vanilla</taxon>
    </lineage>
</organism>
<accession>A0A835QZS1</accession>
<dbReference type="InterPro" id="IPR013210">
    <property type="entry name" value="LRR_N_plant-typ"/>
</dbReference>
<name>A0A835QZS1_VANPL</name>
<dbReference type="EMBL" id="JADCNL010000005">
    <property type="protein sequence ID" value="KAG0480943.1"/>
    <property type="molecule type" value="Genomic_DNA"/>
</dbReference>
<sequence length="403" mass="42899">MQPSRGGGEIMASTLLLIAIFLLLQSPATNATLDPTDFLALQSIRKSLSDLPGSDFFSHWDFTGDPCSFPGIFCSGNHVVSLGLGDPRAGNPGLTGRLDAALGSLSALSELTLVPGRVFGRIPNSISLCSSLRFLALSGNYLSGPIPSSLGSLPRLHTIDLSFNILSGEIPPSISALPALSNLVLCHNHLSGKIPPFPLDSPLLRLDVKNNNLSGEIPPLPLSLRYFAASSNRLSGTIDGILPRLAGLAYLDLSMNHLSGSIPGTLFNLPLSSLRLQRNQFSGEVGPPAEVRIPEVDLSYNRLSGSVSPLLAAVGRLYLNNNRFTGDVPSRFAERLEAAGMEVLYLQHNFLSGMELSPAAEIPVTTSLCLQYNCMVPPVDAPCPLKAGTQKTRPADQCPEWRG</sequence>
<dbReference type="OrthoDB" id="534063at2759"/>
<feature type="domain" description="Leucine-rich repeat-containing N-terminal plant-type" evidence="4">
    <location>
        <begin position="35"/>
        <end position="75"/>
    </location>
</feature>
<protein>
    <recommendedName>
        <fullName evidence="4">Leucine-rich repeat-containing N-terminal plant-type domain-containing protein</fullName>
    </recommendedName>
</protein>
<proteinExistence type="predicted"/>
<evidence type="ECO:0000256" key="1">
    <source>
        <dbReference type="ARBA" id="ARBA00022614"/>
    </source>
</evidence>
<dbReference type="Gene3D" id="3.80.10.10">
    <property type="entry name" value="Ribonuclease Inhibitor"/>
    <property type="match status" value="2"/>
</dbReference>
<dbReference type="FunFam" id="3.80.10.10:FF:000383">
    <property type="entry name" value="Leucine-rich repeat receptor protein kinase EMS1"/>
    <property type="match status" value="1"/>
</dbReference>
<dbReference type="AlphaFoldDB" id="A0A835QZS1"/>
<dbReference type="InterPro" id="IPR001611">
    <property type="entry name" value="Leu-rich_rpt"/>
</dbReference>
<comment type="caution">
    <text evidence="5">The sequence shown here is derived from an EMBL/GenBank/DDBJ whole genome shotgun (WGS) entry which is preliminary data.</text>
</comment>
<dbReference type="Pfam" id="PF08263">
    <property type="entry name" value="LRRNT_2"/>
    <property type="match status" value="1"/>
</dbReference>
<dbReference type="InterPro" id="IPR032675">
    <property type="entry name" value="LRR_dom_sf"/>
</dbReference>
<dbReference type="Pfam" id="PF00560">
    <property type="entry name" value="LRR_1"/>
    <property type="match status" value="4"/>
</dbReference>
<evidence type="ECO:0000313" key="5">
    <source>
        <dbReference type="EMBL" id="KAG0480943.1"/>
    </source>
</evidence>
<feature type="signal peptide" evidence="3">
    <location>
        <begin position="1"/>
        <end position="31"/>
    </location>
</feature>
<reference evidence="5 6" key="1">
    <citation type="journal article" date="2020" name="Nat. Food">
        <title>A phased Vanilla planifolia genome enables genetic improvement of flavour and production.</title>
        <authorList>
            <person name="Hasing T."/>
            <person name="Tang H."/>
            <person name="Brym M."/>
            <person name="Khazi F."/>
            <person name="Huang T."/>
            <person name="Chambers A.H."/>
        </authorList>
    </citation>
    <scope>NUCLEOTIDE SEQUENCE [LARGE SCALE GENOMIC DNA]</scope>
    <source>
        <tissue evidence="5">Leaf</tissue>
    </source>
</reference>
<dbReference type="PANTHER" id="PTHR48009">
    <property type="entry name" value="LEUCINE-RICH REPEAT (LRR) FAMILY PROTEIN"/>
    <property type="match status" value="1"/>
</dbReference>